<proteinExistence type="predicted"/>
<dbReference type="EMBL" id="CATNWA010014656">
    <property type="protein sequence ID" value="CAI9574383.1"/>
    <property type="molecule type" value="Genomic_DNA"/>
</dbReference>
<accession>A0ABN9DSP2</accession>
<comment type="caution">
    <text evidence="1">The sequence shown here is derived from an EMBL/GenBank/DDBJ whole genome shotgun (WGS) entry which is preliminary data.</text>
</comment>
<name>A0ABN9DSP2_9NEOB</name>
<evidence type="ECO:0000313" key="1">
    <source>
        <dbReference type="EMBL" id="CAI9574383.1"/>
    </source>
</evidence>
<sequence>CIGIPLQIIGFRCSNHLPWPQVYKIKHLGMQTASTNICERIALSQELSEFKRGTLIGLPPVQ</sequence>
<dbReference type="Proteomes" id="UP001162483">
    <property type="component" value="Unassembled WGS sequence"/>
</dbReference>
<organism evidence="1 2">
    <name type="scientific">Staurois parvus</name>
    <dbReference type="NCBI Taxonomy" id="386267"/>
    <lineage>
        <taxon>Eukaryota</taxon>
        <taxon>Metazoa</taxon>
        <taxon>Chordata</taxon>
        <taxon>Craniata</taxon>
        <taxon>Vertebrata</taxon>
        <taxon>Euteleostomi</taxon>
        <taxon>Amphibia</taxon>
        <taxon>Batrachia</taxon>
        <taxon>Anura</taxon>
        <taxon>Neobatrachia</taxon>
        <taxon>Ranoidea</taxon>
        <taxon>Ranidae</taxon>
        <taxon>Staurois</taxon>
    </lineage>
</organism>
<keyword evidence="2" id="KW-1185">Reference proteome</keyword>
<evidence type="ECO:0000313" key="2">
    <source>
        <dbReference type="Proteomes" id="UP001162483"/>
    </source>
</evidence>
<gene>
    <name evidence="1" type="ORF">SPARVUS_LOCUS7957583</name>
</gene>
<protein>
    <submittedName>
        <fullName evidence="1">Uncharacterized protein</fullName>
    </submittedName>
</protein>
<feature type="non-terminal residue" evidence="1">
    <location>
        <position position="1"/>
    </location>
</feature>
<reference evidence="1" key="1">
    <citation type="submission" date="2023-05" db="EMBL/GenBank/DDBJ databases">
        <authorList>
            <person name="Stuckert A."/>
        </authorList>
    </citation>
    <scope>NUCLEOTIDE SEQUENCE</scope>
</reference>